<dbReference type="EMBL" id="BARW01029371">
    <property type="protein sequence ID" value="GAJ08712.1"/>
    <property type="molecule type" value="Genomic_DNA"/>
</dbReference>
<evidence type="ECO:0000313" key="1">
    <source>
        <dbReference type="EMBL" id="GAJ08712.1"/>
    </source>
</evidence>
<name>X1UYP0_9ZZZZ</name>
<dbReference type="AlphaFoldDB" id="X1UYP0"/>
<reference evidence="1" key="1">
    <citation type="journal article" date="2014" name="Front. Microbiol.">
        <title>High frequency of phylogenetically diverse reductive dehalogenase-homologous genes in deep subseafloor sedimentary metagenomes.</title>
        <authorList>
            <person name="Kawai M."/>
            <person name="Futagami T."/>
            <person name="Toyoda A."/>
            <person name="Takaki Y."/>
            <person name="Nishi S."/>
            <person name="Hori S."/>
            <person name="Arai W."/>
            <person name="Tsubouchi T."/>
            <person name="Morono Y."/>
            <person name="Uchiyama I."/>
            <person name="Ito T."/>
            <person name="Fujiyama A."/>
            <person name="Inagaki F."/>
            <person name="Takami H."/>
        </authorList>
    </citation>
    <scope>NUCLEOTIDE SEQUENCE</scope>
    <source>
        <strain evidence="1">Expedition CK06-06</strain>
    </source>
</reference>
<comment type="caution">
    <text evidence="1">The sequence shown here is derived from an EMBL/GenBank/DDBJ whole genome shotgun (WGS) entry which is preliminary data.</text>
</comment>
<protein>
    <submittedName>
        <fullName evidence="1">Uncharacterized protein</fullName>
    </submittedName>
</protein>
<organism evidence="1">
    <name type="scientific">marine sediment metagenome</name>
    <dbReference type="NCBI Taxonomy" id="412755"/>
    <lineage>
        <taxon>unclassified sequences</taxon>
        <taxon>metagenomes</taxon>
        <taxon>ecological metagenomes</taxon>
    </lineage>
</organism>
<proteinExistence type="predicted"/>
<sequence>GEYEFNIDVQEPTQQLIVMSKMFRAQGAGRTLGVALSSLSIEVIPVH</sequence>
<feature type="non-terminal residue" evidence="1">
    <location>
        <position position="1"/>
    </location>
</feature>
<gene>
    <name evidence="1" type="ORF">S12H4_47206</name>
</gene>
<accession>X1UYP0</accession>